<name>A0ACB9GV70_9ASTR</name>
<evidence type="ECO:0000313" key="2">
    <source>
        <dbReference type="Proteomes" id="UP001056120"/>
    </source>
</evidence>
<keyword evidence="2" id="KW-1185">Reference proteome</keyword>
<dbReference type="EMBL" id="CM042030">
    <property type="protein sequence ID" value="KAI3786845.1"/>
    <property type="molecule type" value="Genomic_DNA"/>
</dbReference>
<dbReference type="Proteomes" id="UP001056120">
    <property type="component" value="Linkage Group LG13"/>
</dbReference>
<gene>
    <name evidence="1" type="ORF">L1987_40859</name>
</gene>
<evidence type="ECO:0000313" key="1">
    <source>
        <dbReference type="EMBL" id="KAI3786845.1"/>
    </source>
</evidence>
<organism evidence="1 2">
    <name type="scientific">Smallanthus sonchifolius</name>
    <dbReference type="NCBI Taxonomy" id="185202"/>
    <lineage>
        <taxon>Eukaryota</taxon>
        <taxon>Viridiplantae</taxon>
        <taxon>Streptophyta</taxon>
        <taxon>Embryophyta</taxon>
        <taxon>Tracheophyta</taxon>
        <taxon>Spermatophyta</taxon>
        <taxon>Magnoliopsida</taxon>
        <taxon>eudicotyledons</taxon>
        <taxon>Gunneridae</taxon>
        <taxon>Pentapetalae</taxon>
        <taxon>asterids</taxon>
        <taxon>campanulids</taxon>
        <taxon>Asterales</taxon>
        <taxon>Asteraceae</taxon>
        <taxon>Asteroideae</taxon>
        <taxon>Heliantheae alliance</taxon>
        <taxon>Millerieae</taxon>
        <taxon>Smallanthus</taxon>
    </lineage>
</organism>
<protein>
    <submittedName>
        <fullName evidence="1">Uncharacterized protein</fullName>
    </submittedName>
</protein>
<accession>A0ACB9GV70</accession>
<proteinExistence type="predicted"/>
<comment type="caution">
    <text evidence="1">The sequence shown here is derived from an EMBL/GenBank/DDBJ whole genome shotgun (WGS) entry which is preliminary data.</text>
</comment>
<sequence length="214" mass="24353">MDSLEGGHRRSTSTTCCNICYAWASFLFWTTVIFLLIFGIAFFAFIKSTLPQIKVHRLDVYKLNVTESNNNNNNNKHAKLTIDVRIMVNVTNTNKNMMLVYGKLNVETTIEGFSLPSVHVDGFRQNAMTSNDLKIHPREMRSALKDDDHAKQLKLTADHREVVFSLKMKGKIQFWLKGRGMSNLHVKVSCEGVEQSQIDQAVAHACNVKLGFFR</sequence>
<reference evidence="1 2" key="2">
    <citation type="journal article" date="2022" name="Mol. Ecol. Resour.">
        <title>The genomes of chicory, endive, great burdock and yacon provide insights into Asteraceae paleo-polyploidization history and plant inulin production.</title>
        <authorList>
            <person name="Fan W."/>
            <person name="Wang S."/>
            <person name="Wang H."/>
            <person name="Wang A."/>
            <person name="Jiang F."/>
            <person name="Liu H."/>
            <person name="Zhao H."/>
            <person name="Xu D."/>
            <person name="Zhang Y."/>
        </authorList>
    </citation>
    <scope>NUCLEOTIDE SEQUENCE [LARGE SCALE GENOMIC DNA]</scope>
    <source>
        <strain evidence="2">cv. Yunnan</strain>
        <tissue evidence="1">Leaves</tissue>
    </source>
</reference>
<reference evidence="2" key="1">
    <citation type="journal article" date="2022" name="Mol. Ecol. Resour.">
        <title>The genomes of chicory, endive, great burdock and yacon provide insights into Asteraceae palaeo-polyploidization history and plant inulin production.</title>
        <authorList>
            <person name="Fan W."/>
            <person name="Wang S."/>
            <person name="Wang H."/>
            <person name="Wang A."/>
            <person name="Jiang F."/>
            <person name="Liu H."/>
            <person name="Zhao H."/>
            <person name="Xu D."/>
            <person name="Zhang Y."/>
        </authorList>
    </citation>
    <scope>NUCLEOTIDE SEQUENCE [LARGE SCALE GENOMIC DNA]</scope>
    <source>
        <strain evidence="2">cv. Yunnan</strain>
    </source>
</reference>